<gene>
    <name evidence="1" type="ORF">POCULU_LOCUS10961</name>
</gene>
<reference evidence="1" key="1">
    <citation type="submission" date="2021-06" db="EMBL/GenBank/DDBJ databases">
        <authorList>
            <person name="Kallberg Y."/>
            <person name="Tangrot J."/>
            <person name="Rosling A."/>
        </authorList>
    </citation>
    <scope>NUCLEOTIDE SEQUENCE</scope>
    <source>
        <strain evidence="1">IA702</strain>
    </source>
</reference>
<keyword evidence="2" id="KW-1185">Reference proteome</keyword>
<comment type="caution">
    <text evidence="1">The sequence shown here is derived from an EMBL/GenBank/DDBJ whole genome shotgun (WGS) entry which is preliminary data.</text>
</comment>
<dbReference type="EMBL" id="CAJVPJ010006745">
    <property type="protein sequence ID" value="CAG8670861.1"/>
    <property type="molecule type" value="Genomic_DNA"/>
</dbReference>
<evidence type="ECO:0000313" key="1">
    <source>
        <dbReference type="EMBL" id="CAG8670861.1"/>
    </source>
</evidence>
<organism evidence="1 2">
    <name type="scientific">Paraglomus occultum</name>
    <dbReference type="NCBI Taxonomy" id="144539"/>
    <lineage>
        <taxon>Eukaryota</taxon>
        <taxon>Fungi</taxon>
        <taxon>Fungi incertae sedis</taxon>
        <taxon>Mucoromycota</taxon>
        <taxon>Glomeromycotina</taxon>
        <taxon>Glomeromycetes</taxon>
        <taxon>Paraglomerales</taxon>
        <taxon>Paraglomeraceae</taxon>
        <taxon>Paraglomus</taxon>
    </lineage>
</organism>
<name>A0A9N9ECC8_9GLOM</name>
<dbReference type="AlphaFoldDB" id="A0A9N9ECC8"/>
<evidence type="ECO:0000313" key="2">
    <source>
        <dbReference type="Proteomes" id="UP000789572"/>
    </source>
</evidence>
<dbReference type="Proteomes" id="UP000789572">
    <property type="component" value="Unassembled WGS sequence"/>
</dbReference>
<feature type="non-terminal residue" evidence="1">
    <location>
        <position position="44"/>
    </location>
</feature>
<sequence>RLSILTNILPNEDEDCVYEKYRTIMEITLQSEDEYCDISTSIGT</sequence>
<protein>
    <submittedName>
        <fullName evidence="1">9801_t:CDS:1</fullName>
    </submittedName>
</protein>
<feature type="non-terminal residue" evidence="1">
    <location>
        <position position="1"/>
    </location>
</feature>
<proteinExistence type="predicted"/>
<accession>A0A9N9ECC8</accession>